<dbReference type="SUPFAM" id="SSF50800">
    <property type="entry name" value="PK beta-barrel domain-like"/>
    <property type="match status" value="1"/>
</dbReference>
<dbReference type="EMBL" id="GL379788">
    <property type="protein sequence ID" value="EGT40425.1"/>
    <property type="molecule type" value="Genomic_DNA"/>
</dbReference>
<keyword evidence="3" id="KW-1185">Reference proteome</keyword>
<dbReference type="OrthoDB" id="5861762at2759"/>
<dbReference type="STRING" id="135651.G0MAW3"/>
<feature type="domain" description="MOSC" evidence="1">
    <location>
        <begin position="1"/>
        <end position="83"/>
    </location>
</feature>
<dbReference type="PROSITE" id="PS51340">
    <property type="entry name" value="MOSC"/>
    <property type="match status" value="1"/>
</dbReference>
<dbReference type="GO" id="GO:0030151">
    <property type="term" value="F:molybdenum ion binding"/>
    <property type="evidence" value="ECO:0007669"/>
    <property type="project" value="InterPro"/>
</dbReference>
<dbReference type="eggNOG" id="KOG2142">
    <property type="taxonomic scope" value="Eukaryota"/>
</dbReference>
<evidence type="ECO:0000259" key="1">
    <source>
        <dbReference type="PROSITE" id="PS51340"/>
    </source>
</evidence>
<accession>G0MAW3</accession>
<dbReference type="InterPro" id="IPR011037">
    <property type="entry name" value="Pyrv_Knase-like_insert_dom_sf"/>
</dbReference>
<proteinExistence type="predicted"/>
<dbReference type="InParanoid" id="G0MAW3"/>
<dbReference type="Proteomes" id="UP000008068">
    <property type="component" value="Unassembled WGS sequence"/>
</dbReference>
<reference evidence="3" key="1">
    <citation type="submission" date="2011-07" db="EMBL/GenBank/DDBJ databases">
        <authorList>
            <consortium name="Caenorhabditis brenneri Sequencing and Analysis Consortium"/>
            <person name="Wilson R.K."/>
        </authorList>
    </citation>
    <scope>NUCLEOTIDE SEQUENCE [LARGE SCALE GENOMIC DNA]</scope>
    <source>
        <strain evidence="3">PB2801</strain>
    </source>
</reference>
<dbReference type="AlphaFoldDB" id="G0MAW3"/>
<gene>
    <name evidence="2" type="ORF">CAEBREN_29813</name>
</gene>
<dbReference type="Pfam" id="PF03473">
    <property type="entry name" value="MOSC"/>
    <property type="match status" value="1"/>
</dbReference>
<dbReference type="GO" id="GO:0003824">
    <property type="term" value="F:catalytic activity"/>
    <property type="evidence" value="ECO:0007669"/>
    <property type="project" value="InterPro"/>
</dbReference>
<sequence length="83" mass="9613">MEVQDILTRFRSNIVVRGLPPFIEDTAKRLSIENLEFEVVDKCTRCEMICVDPMTGEKDPSLLLALRDYRNKQKVWRGGKDQG</sequence>
<name>G0MAW3_CAEBE</name>
<dbReference type="InterPro" id="IPR005302">
    <property type="entry name" value="MoCF_Sase_C"/>
</dbReference>
<evidence type="ECO:0000313" key="2">
    <source>
        <dbReference type="EMBL" id="EGT40425.1"/>
    </source>
</evidence>
<evidence type="ECO:0000313" key="3">
    <source>
        <dbReference type="Proteomes" id="UP000008068"/>
    </source>
</evidence>
<protein>
    <recommendedName>
        <fullName evidence="1">MOSC domain-containing protein</fullName>
    </recommendedName>
</protein>
<organism evidence="3">
    <name type="scientific">Caenorhabditis brenneri</name>
    <name type="common">Nematode worm</name>
    <dbReference type="NCBI Taxonomy" id="135651"/>
    <lineage>
        <taxon>Eukaryota</taxon>
        <taxon>Metazoa</taxon>
        <taxon>Ecdysozoa</taxon>
        <taxon>Nematoda</taxon>
        <taxon>Chromadorea</taxon>
        <taxon>Rhabditida</taxon>
        <taxon>Rhabditina</taxon>
        <taxon>Rhabditomorpha</taxon>
        <taxon>Rhabditoidea</taxon>
        <taxon>Rhabditidae</taxon>
        <taxon>Peloderinae</taxon>
        <taxon>Caenorhabditis</taxon>
    </lineage>
</organism>
<dbReference type="GO" id="GO:0030170">
    <property type="term" value="F:pyridoxal phosphate binding"/>
    <property type="evidence" value="ECO:0007669"/>
    <property type="project" value="InterPro"/>
</dbReference>
<dbReference type="HOGENOM" id="CLU_2544599_0_0_1"/>